<dbReference type="EMBL" id="BLLK01000047">
    <property type="protein sequence ID" value="GFH53622.1"/>
    <property type="molecule type" value="Genomic_DNA"/>
</dbReference>
<feature type="compositionally biased region" description="Polar residues" evidence="5">
    <location>
        <begin position="435"/>
        <end position="455"/>
    </location>
</feature>
<keyword evidence="8" id="KW-1185">Reference proteome</keyword>
<name>A0AAD3CWQ7_9STRA</name>
<reference evidence="7 8" key="1">
    <citation type="journal article" date="2021" name="Sci. Rep.">
        <title>The genome of the diatom Chaetoceros tenuissimus carries an ancient integrated fragment of an extant virus.</title>
        <authorList>
            <person name="Hongo Y."/>
            <person name="Kimura K."/>
            <person name="Takaki Y."/>
            <person name="Yoshida Y."/>
            <person name="Baba S."/>
            <person name="Kobayashi G."/>
            <person name="Nagasaki K."/>
            <person name="Hano T."/>
            <person name="Tomaru Y."/>
        </authorList>
    </citation>
    <scope>NUCLEOTIDE SEQUENCE [LARGE SCALE GENOMIC DNA]</scope>
    <source>
        <strain evidence="7 8">NIES-3715</strain>
    </source>
</reference>
<evidence type="ECO:0000256" key="3">
    <source>
        <dbReference type="ARBA" id="ARBA00022989"/>
    </source>
</evidence>
<dbReference type="AlphaFoldDB" id="A0AAD3CWQ7"/>
<sequence length="503" mass="56857">MDQTELPLPTAISSIGLILAIVAGSLSFLSSSFIMITIFRSKQNTQYHRIMFFMSFWDALSSLCILLVTLPMPRSVTDVYDFPGGASSFGSVATCSAQGFLLLLGLGMCVLTNMLLNIYYFFAIRYNVPDEKFKKVAEPLFLLCTPLAMVLPGTLLRYDMFNPTPHEPFCFFGEYPYQCGSRTNIECIRGSRDDNYWVKGFYFDYSMIFLGILMAVLFLSMAMIVYTVCAENVENEEEDDNEHSQRDEDTQIQQRSSLRRVKRSESKIITWQALMYLTACIIVWGSSILSWFPFFQTTYLFFMPLQGFLNLLIFMYHKVYVLTRVNNDCLDWIEALRLIIVSPKDAVTDGQLVGNIDFVMHPSDHIAQLHHAFKDIADMSVTSDPDSNEHSCKPKSVQSGDLSVQNQSSRGGATNLSGFSYKSDEYTKVDHGPTEAQNHTLHSNAPLNNVKTSQLHEAGEGVESVPENFRDDDISYDQQSKASHFFSAGLSYGQQSDTKLMEE</sequence>
<feature type="transmembrane region" description="Helical" evidence="6">
    <location>
        <begin position="268"/>
        <end position="292"/>
    </location>
</feature>
<feature type="transmembrane region" description="Helical" evidence="6">
    <location>
        <begin position="12"/>
        <end position="38"/>
    </location>
</feature>
<evidence type="ECO:0000313" key="7">
    <source>
        <dbReference type="EMBL" id="GFH53622.1"/>
    </source>
</evidence>
<dbReference type="Proteomes" id="UP001054902">
    <property type="component" value="Unassembled WGS sequence"/>
</dbReference>
<keyword evidence="2 6" id="KW-0812">Transmembrane</keyword>
<dbReference type="PANTHER" id="PTHR23112">
    <property type="entry name" value="G PROTEIN-COUPLED RECEPTOR 157-RELATED"/>
    <property type="match status" value="1"/>
</dbReference>
<dbReference type="GO" id="GO:0005886">
    <property type="term" value="C:plasma membrane"/>
    <property type="evidence" value="ECO:0007669"/>
    <property type="project" value="TreeGrafter"/>
</dbReference>
<comment type="subcellular location">
    <subcellularLocation>
        <location evidence="1">Membrane</location>
        <topology evidence="1">Multi-pass membrane protein</topology>
    </subcellularLocation>
</comment>
<feature type="region of interest" description="Disordered" evidence="5">
    <location>
        <begin position="236"/>
        <end position="258"/>
    </location>
</feature>
<accession>A0AAD3CWQ7</accession>
<feature type="transmembrane region" description="Helical" evidence="6">
    <location>
        <begin position="136"/>
        <end position="156"/>
    </location>
</feature>
<feature type="transmembrane region" description="Helical" evidence="6">
    <location>
        <begin position="298"/>
        <end position="316"/>
    </location>
</feature>
<proteinExistence type="predicted"/>
<feature type="transmembrane region" description="Helical" evidence="6">
    <location>
        <begin position="50"/>
        <end position="70"/>
    </location>
</feature>
<dbReference type="SUPFAM" id="SSF81321">
    <property type="entry name" value="Family A G protein-coupled receptor-like"/>
    <property type="match status" value="1"/>
</dbReference>
<feature type="compositionally biased region" description="Polar residues" evidence="5">
    <location>
        <begin position="396"/>
        <end position="420"/>
    </location>
</feature>
<dbReference type="Gene3D" id="1.20.1070.10">
    <property type="entry name" value="Rhodopsin 7-helix transmembrane proteins"/>
    <property type="match status" value="1"/>
</dbReference>
<evidence type="ECO:0000313" key="8">
    <source>
        <dbReference type="Proteomes" id="UP001054902"/>
    </source>
</evidence>
<evidence type="ECO:0000256" key="4">
    <source>
        <dbReference type="ARBA" id="ARBA00023136"/>
    </source>
</evidence>
<keyword evidence="3 6" id="KW-1133">Transmembrane helix</keyword>
<dbReference type="GO" id="GO:0004930">
    <property type="term" value="F:G protein-coupled receptor activity"/>
    <property type="evidence" value="ECO:0007669"/>
    <property type="project" value="TreeGrafter"/>
</dbReference>
<dbReference type="GO" id="GO:0007189">
    <property type="term" value="P:adenylate cyclase-activating G protein-coupled receptor signaling pathway"/>
    <property type="evidence" value="ECO:0007669"/>
    <property type="project" value="TreeGrafter"/>
</dbReference>
<dbReference type="PANTHER" id="PTHR23112:SF0">
    <property type="entry name" value="TRANSMEMBRANE PROTEIN 116"/>
    <property type="match status" value="1"/>
</dbReference>
<feature type="compositionally biased region" description="Basic and acidic residues" evidence="5">
    <location>
        <begin position="422"/>
        <end position="433"/>
    </location>
</feature>
<feature type="region of interest" description="Disordered" evidence="5">
    <location>
        <begin position="380"/>
        <end position="476"/>
    </location>
</feature>
<gene>
    <name evidence="7" type="ORF">CTEN210_10098</name>
</gene>
<feature type="transmembrane region" description="Helical" evidence="6">
    <location>
        <begin position="100"/>
        <end position="124"/>
    </location>
</feature>
<organism evidence="7 8">
    <name type="scientific">Chaetoceros tenuissimus</name>
    <dbReference type="NCBI Taxonomy" id="426638"/>
    <lineage>
        <taxon>Eukaryota</taxon>
        <taxon>Sar</taxon>
        <taxon>Stramenopiles</taxon>
        <taxon>Ochrophyta</taxon>
        <taxon>Bacillariophyta</taxon>
        <taxon>Coscinodiscophyceae</taxon>
        <taxon>Chaetocerotophycidae</taxon>
        <taxon>Chaetocerotales</taxon>
        <taxon>Chaetocerotaceae</taxon>
        <taxon>Chaetoceros</taxon>
    </lineage>
</organism>
<evidence type="ECO:0000256" key="6">
    <source>
        <dbReference type="SAM" id="Phobius"/>
    </source>
</evidence>
<evidence type="ECO:0000256" key="1">
    <source>
        <dbReference type="ARBA" id="ARBA00004141"/>
    </source>
</evidence>
<comment type="caution">
    <text evidence="7">The sequence shown here is derived from an EMBL/GenBank/DDBJ whole genome shotgun (WGS) entry which is preliminary data.</text>
</comment>
<keyword evidence="4 6" id="KW-0472">Membrane</keyword>
<evidence type="ECO:0000256" key="5">
    <source>
        <dbReference type="SAM" id="MobiDB-lite"/>
    </source>
</evidence>
<protein>
    <submittedName>
        <fullName evidence="7">Uncharacterized protein</fullName>
    </submittedName>
</protein>
<feature type="transmembrane region" description="Helical" evidence="6">
    <location>
        <begin position="205"/>
        <end position="226"/>
    </location>
</feature>
<evidence type="ECO:0000256" key="2">
    <source>
        <dbReference type="ARBA" id="ARBA00022692"/>
    </source>
</evidence>